<dbReference type="Proteomes" id="UP000015453">
    <property type="component" value="Unassembled WGS sequence"/>
</dbReference>
<reference evidence="1 2" key="1">
    <citation type="journal article" date="2013" name="BMC Genomics">
        <title>The miniature genome of a carnivorous plant Genlisea aurea contains a low number of genes and short non-coding sequences.</title>
        <authorList>
            <person name="Leushkin E.V."/>
            <person name="Sutormin R.A."/>
            <person name="Nabieva E.R."/>
            <person name="Penin A.A."/>
            <person name="Kondrashov A.S."/>
            <person name="Logacheva M.D."/>
        </authorList>
    </citation>
    <scope>NUCLEOTIDE SEQUENCE [LARGE SCALE GENOMIC DNA]</scope>
</reference>
<evidence type="ECO:0000313" key="2">
    <source>
        <dbReference type="Proteomes" id="UP000015453"/>
    </source>
</evidence>
<gene>
    <name evidence="1" type="ORF">M569_10441</name>
</gene>
<protein>
    <submittedName>
        <fullName evidence="1">Uncharacterized protein</fullName>
    </submittedName>
</protein>
<keyword evidence="2" id="KW-1185">Reference proteome</keyword>
<dbReference type="AlphaFoldDB" id="S8CBW1"/>
<proteinExistence type="predicted"/>
<accession>S8CBW1</accession>
<name>S8CBW1_9LAMI</name>
<sequence>IFSASTVDVHDPQIFPHSSHKMSLTFASDSGVDDIIASTQRKWGHGVCKNRDINILPKKPTQPLHTQEATVRVPPSRTIRLCTNSRSRATSCSKTATRSDKGDWLRCCGSVCARGTSMRHSPDVCTTLCIFLRLARSKGAGSISGILDKSSRDKTLNSIAKAVTKLPNFK</sequence>
<evidence type="ECO:0000313" key="1">
    <source>
        <dbReference type="EMBL" id="EPS64340.1"/>
    </source>
</evidence>
<feature type="non-terminal residue" evidence="1">
    <location>
        <position position="1"/>
    </location>
</feature>
<organism evidence="1 2">
    <name type="scientific">Genlisea aurea</name>
    <dbReference type="NCBI Taxonomy" id="192259"/>
    <lineage>
        <taxon>Eukaryota</taxon>
        <taxon>Viridiplantae</taxon>
        <taxon>Streptophyta</taxon>
        <taxon>Embryophyta</taxon>
        <taxon>Tracheophyta</taxon>
        <taxon>Spermatophyta</taxon>
        <taxon>Magnoliopsida</taxon>
        <taxon>eudicotyledons</taxon>
        <taxon>Gunneridae</taxon>
        <taxon>Pentapetalae</taxon>
        <taxon>asterids</taxon>
        <taxon>lamiids</taxon>
        <taxon>Lamiales</taxon>
        <taxon>Lentibulariaceae</taxon>
        <taxon>Genlisea</taxon>
    </lineage>
</organism>
<comment type="caution">
    <text evidence="1">The sequence shown here is derived from an EMBL/GenBank/DDBJ whole genome shotgun (WGS) entry which is preliminary data.</text>
</comment>
<dbReference type="EMBL" id="AUSU01004897">
    <property type="protein sequence ID" value="EPS64340.1"/>
    <property type="molecule type" value="Genomic_DNA"/>
</dbReference>